<reference evidence="3" key="1">
    <citation type="submission" date="2010-04" db="EMBL/GenBank/DDBJ databases">
        <title>Complete sequence of Methanocaldococcus infernus ME.</title>
        <authorList>
            <consortium name="US DOE Joint Genome Institute"/>
            <person name="Lucas S."/>
            <person name="Copeland A."/>
            <person name="Lapidus A."/>
            <person name="Cheng J.-F."/>
            <person name="Bruce D."/>
            <person name="Goodwin L."/>
            <person name="Pitluck S."/>
            <person name="Munk A.C."/>
            <person name="Detter J.C."/>
            <person name="Han C."/>
            <person name="Tapia R."/>
            <person name="Land M."/>
            <person name="Hauser L."/>
            <person name="Kyrpides N."/>
            <person name="Mikhailova N."/>
            <person name="Sieprawska-Lupa M."/>
            <person name="Whitman W.B."/>
            <person name="Woyke T."/>
        </authorList>
    </citation>
    <scope>NUCLEOTIDE SEQUENCE [LARGE SCALE GENOMIC DNA]</scope>
    <source>
        <strain evidence="3">ME</strain>
    </source>
</reference>
<evidence type="ECO:0000256" key="1">
    <source>
        <dbReference type="ARBA" id="ARBA00022603"/>
    </source>
</evidence>
<name>D5VQH6_METIM</name>
<dbReference type="HOGENOM" id="CLU_071987_0_0_2"/>
<evidence type="ECO:0008006" key="5">
    <source>
        <dbReference type="Google" id="ProtNLM"/>
    </source>
</evidence>
<dbReference type="GeneID" id="9131157"/>
<evidence type="ECO:0000313" key="4">
    <source>
        <dbReference type="Proteomes" id="UP000002061"/>
    </source>
</evidence>
<evidence type="ECO:0000256" key="2">
    <source>
        <dbReference type="ARBA" id="ARBA00022679"/>
    </source>
</evidence>
<dbReference type="InterPro" id="IPR029063">
    <property type="entry name" value="SAM-dependent_MTases_sf"/>
</dbReference>
<dbReference type="RefSeq" id="WP_013099575.1">
    <property type="nucleotide sequence ID" value="NC_014122.1"/>
</dbReference>
<dbReference type="PANTHER" id="PTHR13393:SF0">
    <property type="entry name" value="RNA N6-ADENOSINE-METHYLTRANSFERASE METTL16"/>
    <property type="match status" value="1"/>
</dbReference>
<keyword evidence="1" id="KW-0489">Methyltransferase</keyword>
<gene>
    <name evidence="3" type="ordered locus">Metin_0157</name>
</gene>
<dbReference type="PANTHER" id="PTHR13393">
    <property type="entry name" value="SAM-DEPENDENT METHYLTRANSFERASE"/>
    <property type="match status" value="1"/>
</dbReference>
<organism evidence="3 4">
    <name type="scientific">Methanocaldococcus infernus (strain DSM 11812 / JCM 15783 / ME)</name>
    <dbReference type="NCBI Taxonomy" id="573063"/>
    <lineage>
        <taxon>Archaea</taxon>
        <taxon>Methanobacteriati</taxon>
        <taxon>Methanobacteriota</taxon>
        <taxon>Methanomada group</taxon>
        <taxon>Methanococci</taxon>
        <taxon>Methanococcales</taxon>
        <taxon>Methanocaldococcaceae</taxon>
        <taxon>Methanocaldococcus</taxon>
    </lineage>
</organism>
<dbReference type="SUPFAM" id="SSF53335">
    <property type="entry name" value="S-adenosyl-L-methionine-dependent methyltransferases"/>
    <property type="match status" value="1"/>
</dbReference>
<keyword evidence="2" id="KW-0808">Transferase</keyword>
<dbReference type="CDD" id="cd02440">
    <property type="entry name" value="AdoMet_MTases"/>
    <property type="match status" value="1"/>
</dbReference>
<dbReference type="STRING" id="573063.Metin_0157"/>
<evidence type="ECO:0000313" key="3">
    <source>
        <dbReference type="EMBL" id="ADG12829.1"/>
    </source>
</evidence>
<sequence length="262" mass="30016">MLGLKIEDAIKINKNLEKYAIKKDGKVRLNFKDKKALIEYNKTILKHLFNLDMDFHESALVPTPISRYLFLDSVTKELKRIKNKDKFKMLEIGTGSGIIALLAAKIFNYNVVATEVIEDYLKLAEQNILKNSLSENIRLINSRGKIIRGIHELEGEKFDIILSYPPFYDDNAVASGRKFAGALAKEVELIGGGKFGEKFSLRLIEEGLDYLERKGIISIMLPKKPEKRREIIIKNMKELSLEVRVDEINVGKRVRYVIKGIY</sequence>
<dbReference type="AlphaFoldDB" id="D5VQH6"/>
<dbReference type="GO" id="GO:0052907">
    <property type="term" value="F:23S rRNA (adenine(1618)-N(6))-methyltransferase activity"/>
    <property type="evidence" value="ECO:0007669"/>
    <property type="project" value="TreeGrafter"/>
</dbReference>
<dbReference type="eggNOG" id="arCOG00111">
    <property type="taxonomic scope" value="Archaea"/>
</dbReference>
<protein>
    <recommendedName>
        <fullName evidence="5">Methyltransferase small</fullName>
    </recommendedName>
</protein>
<accession>D5VQH6</accession>
<dbReference type="InterPro" id="IPR010286">
    <property type="entry name" value="METTL16/RlmF"/>
</dbReference>
<dbReference type="Pfam" id="PF05971">
    <property type="entry name" value="Methyltransf_10"/>
    <property type="match status" value="1"/>
</dbReference>
<proteinExistence type="predicted"/>
<keyword evidence="4" id="KW-1185">Reference proteome</keyword>
<dbReference type="Gene3D" id="3.40.50.150">
    <property type="entry name" value="Vaccinia Virus protein VP39"/>
    <property type="match status" value="1"/>
</dbReference>
<dbReference type="Proteomes" id="UP000002061">
    <property type="component" value="Chromosome"/>
</dbReference>
<dbReference type="GO" id="GO:0070475">
    <property type="term" value="P:rRNA base methylation"/>
    <property type="evidence" value="ECO:0007669"/>
    <property type="project" value="TreeGrafter"/>
</dbReference>
<dbReference type="OrthoDB" id="30774at2157"/>
<dbReference type="KEGG" id="mif:Metin_0157"/>
<dbReference type="EMBL" id="CP002009">
    <property type="protein sequence ID" value="ADG12829.1"/>
    <property type="molecule type" value="Genomic_DNA"/>
</dbReference>